<comment type="caution">
    <text evidence="1">The sequence shown here is derived from an EMBL/GenBank/DDBJ whole genome shotgun (WGS) entry which is preliminary data.</text>
</comment>
<gene>
    <name evidence="1" type="ORF">BDY19DRAFT_910132</name>
</gene>
<accession>A0ACB8TQ14</accession>
<organism evidence="1 2">
    <name type="scientific">Irpex rosettiformis</name>
    <dbReference type="NCBI Taxonomy" id="378272"/>
    <lineage>
        <taxon>Eukaryota</taxon>
        <taxon>Fungi</taxon>
        <taxon>Dikarya</taxon>
        <taxon>Basidiomycota</taxon>
        <taxon>Agaricomycotina</taxon>
        <taxon>Agaricomycetes</taxon>
        <taxon>Polyporales</taxon>
        <taxon>Irpicaceae</taxon>
        <taxon>Irpex</taxon>
    </lineage>
</organism>
<sequence length="262" mass="27567">MLSFIRFALIALFATTVIAMPSATPTKRMTNAQRMARGLPPNAPHRRISALKARHSAVPPANPGNYPGNHPRDCTPRDGIIQVISSTDNSTLGYVSKNHSGQGKYGLCSDSKDALKVHANCDGDNWDMPITDGDHPDGCDHFGGVVGDHSAGSDFVGGNSNHAVCTGVASTPGGSFASVALSIIGKLTGRQTSTQSSIWSLNDDTRDLTAGWVNHSGERASTFFSYVKEADTLFTHGDPSAFAASVSPQVSVEVNLKLADCP</sequence>
<name>A0ACB8TQ14_9APHY</name>
<keyword evidence="2" id="KW-1185">Reference proteome</keyword>
<dbReference type="Proteomes" id="UP001055072">
    <property type="component" value="Unassembled WGS sequence"/>
</dbReference>
<reference evidence="1" key="1">
    <citation type="journal article" date="2021" name="Environ. Microbiol.">
        <title>Gene family expansions and transcriptome signatures uncover fungal adaptations to wood decay.</title>
        <authorList>
            <person name="Hage H."/>
            <person name="Miyauchi S."/>
            <person name="Viragh M."/>
            <person name="Drula E."/>
            <person name="Min B."/>
            <person name="Chaduli D."/>
            <person name="Navarro D."/>
            <person name="Favel A."/>
            <person name="Norest M."/>
            <person name="Lesage-Meessen L."/>
            <person name="Balint B."/>
            <person name="Merenyi Z."/>
            <person name="de Eugenio L."/>
            <person name="Morin E."/>
            <person name="Martinez A.T."/>
            <person name="Baldrian P."/>
            <person name="Stursova M."/>
            <person name="Martinez M.J."/>
            <person name="Novotny C."/>
            <person name="Magnuson J.K."/>
            <person name="Spatafora J.W."/>
            <person name="Maurice S."/>
            <person name="Pangilinan J."/>
            <person name="Andreopoulos W."/>
            <person name="LaButti K."/>
            <person name="Hundley H."/>
            <person name="Na H."/>
            <person name="Kuo A."/>
            <person name="Barry K."/>
            <person name="Lipzen A."/>
            <person name="Henrissat B."/>
            <person name="Riley R."/>
            <person name="Ahrendt S."/>
            <person name="Nagy L.G."/>
            <person name="Grigoriev I.V."/>
            <person name="Martin F."/>
            <person name="Rosso M.N."/>
        </authorList>
    </citation>
    <scope>NUCLEOTIDE SEQUENCE</scope>
    <source>
        <strain evidence="1">CBS 384.51</strain>
    </source>
</reference>
<protein>
    <submittedName>
        <fullName evidence="1">Uncharacterized protein</fullName>
    </submittedName>
</protein>
<evidence type="ECO:0000313" key="2">
    <source>
        <dbReference type="Proteomes" id="UP001055072"/>
    </source>
</evidence>
<dbReference type="EMBL" id="MU274948">
    <property type="protein sequence ID" value="KAI0084049.1"/>
    <property type="molecule type" value="Genomic_DNA"/>
</dbReference>
<proteinExistence type="predicted"/>
<evidence type="ECO:0000313" key="1">
    <source>
        <dbReference type="EMBL" id="KAI0084049.1"/>
    </source>
</evidence>